<evidence type="ECO:0000313" key="12">
    <source>
        <dbReference type="EMBL" id="KAK5095413.1"/>
    </source>
</evidence>
<dbReference type="PANTHER" id="PTHR45624">
    <property type="entry name" value="MITOCHONDRIAL BASIC AMINO ACIDS TRANSPORTER-RELATED"/>
    <property type="match status" value="1"/>
</dbReference>
<dbReference type="SUPFAM" id="SSF103506">
    <property type="entry name" value="Mitochondrial carrier"/>
    <property type="match status" value="1"/>
</dbReference>
<protein>
    <recommendedName>
        <fullName evidence="14">Mitochondrial carrier protein</fullName>
    </recommendedName>
</protein>
<evidence type="ECO:0000313" key="13">
    <source>
        <dbReference type="Proteomes" id="UP001345013"/>
    </source>
</evidence>
<comment type="similarity">
    <text evidence="2 11">Belongs to the mitochondrial carrier (TC 2.A.29) family.</text>
</comment>
<name>A0ABR0KGZ6_9EURO</name>
<feature type="repeat" description="Solcar" evidence="10">
    <location>
        <begin position="33"/>
        <end position="115"/>
    </location>
</feature>
<evidence type="ECO:0000256" key="1">
    <source>
        <dbReference type="ARBA" id="ARBA00004225"/>
    </source>
</evidence>
<keyword evidence="9 10" id="KW-0472">Membrane</keyword>
<dbReference type="InterPro" id="IPR050567">
    <property type="entry name" value="Mitochondrial_Carrier"/>
</dbReference>
<keyword evidence="6" id="KW-0999">Mitochondrion inner membrane</keyword>
<keyword evidence="8" id="KW-0496">Mitochondrion</keyword>
<dbReference type="Gene3D" id="1.50.40.10">
    <property type="entry name" value="Mitochondrial carrier domain"/>
    <property type="match status" value="1"/>
</dbReference>
<evidence type="ECO:0000256" key="2">
    <source>
        <dbReference type="ARBA" id="ARBA00006375"/>
    </source>
</evidence>
<dbReference type="PROSITE" id="PS50920">
    <property type="entry name" value="SOLCAR"/>
    <property type="match status" value="3"/>
</dbReference>
<evidence type="ECO:0000256" key="5">
    <source>
        <dbReference type="ARBA" id="ARBA00022737"/>
    </source>
</evidence>
<evidence type="ECO:0000256" key="4">
    <source>
        <dbReference type="ARBA" id="ARBA00022692"/>
    </source>
</evidence>
<feature type="repeat" description="Solcar" evidence="10">
    <location>
        <begin position="131"/>
        <end position="219"/>
    </location>
</feature>
<sequence length="320" mass="34251">MQGQASHSPLPAIDSRLPAPSLIKTLPDKVPVSIAGRDAVAGAAGGMTSVLLGQPFDLLKVRLQTTNSSNVLRVVKDVWVHEGPLAFYKGAAIPFLGVGLSVSIQFSVFHSCRQAFEGLNSQKRRAYGNRLSGGQAYLAGGAAGVANSIISGPVEHIRTRLQLQPHGAAKLYAGPLDCIRQIVRQAGLPGLFKAYPVAVAREFQAYGCYFAAFEASIRSLGQLRGKERKEMSALEVVPCGALAGIAFWVGSYPIDVVKSKLQADGFGVDARYRNVWAAVVDTWHRGGMRGFWRGLSPTLVRTSLSSAGCFAMVEQVRKLI</sequence>
<accession>A0ABR0KGZ6</accession>
<evidence type="ECO:0008006" key="14">
    <source>
        <dbReference type="Google" id="ProtNLM"/>
    </source>
</evidence>
<evidence type="ECO:0000256" key="10">
    <source>
        <dbReference type="PROSITE-ProRule" id="PRU00282"/>
    </source>
</evidence>
<evidence type="ECO:0000256" key="7">
    <source>
        <dbReference type="ARBA" id="ARBA00022989"/>
    </source>
</evidence>
<organism evidence="12 13">
    <name type="scientific">Lithohypha guttulata</name>
    <dbReference type="NCBI Taxonomy" id="1690604"/>
    <lineage>
        <taxon>Eukaryota</taxon>
        <taxon>Fungi</taxon>
        <taxon>Dikarya</taxon>
        <taxon>Ascomycota</taxon>
        <taxon>Pezizomycotina</taxon>
        <taxon>Eurotiomycetes</taxon>
        <taxon>Chaetothyriomycetidae</taxon>
        <taxon>Chaetothyriales</taxon>
        <taxon>Trichomeriaceae</taxon>
        <taxon>Lithohypha</taxon>
    </lineage>
</organism>
<evidence type="ECO:0000256" key="11">
    <source>
        <dbReference type="RuleBase" id="RU000488"/>
    </source>
</evidence>
<dbReference type="Pfam" id="PF00153">
    <property type="entry name" value="Mito_carr"/>
    <property type="match status" value="3"/>
</dbReference>
<keyword evidence="4 10" id="KW-0812">Transmembrane</keyword>
<dbReference type="EMBL" id="JAVRRG010000028">
    <property type="protein sequence ID" value="KAK5095413.1"/>
    <property type="molecule type" value="Genomic_DNA"/>
</dbReference>
<dbReference type="Proteomes" id="UP001345013">
    <property type="component" value="Unassembled WGS sequence"/>
</dbReference>
<proteinExistence type="inferred from homology"/>
<keyword evidence="3 11" id="KW-0813">Transport</keyword>
<comment type="caution">
    <text evidence="12">The sequence shown here is derived from an EMBL/GenBank/DDBJ whole genome shotgun (WGS) entry which is preliminary data.</text>
</comment>
<keyword evidence="13" id="KW-1185">Reference proteome</keyword>
<evidence type="ECO:0000256" key="3">
    <source>
        <dbReference type="ARBA" id="ARBA00022448"/>
    </source>
</evidence>
<keyword evidence="7" id="KW-1133">Transmembrane helix</keyword>
<reference evidence="12 13" key="1">
    <citation type="submission" date="2023-08" db="EMBL/GenBank/DDBJ databases">
        <title>Black Yeasts Isolated from many extreme environments.</title>
        <authorList>
            <person name="Coleine C."/>
            <person name="Stajich J.E."/>
            <person name="Selbmann L."/>
        </authorList>
    </citation>
    <scope>NUCLEOTIDE SEQUENCE [LARGE SCALE GENOMIC DNA]</scope>
    <source>
        <strain evidence="12 13">CCFEE 5885</strain>
    </source>
</reference>
<evidence type="ECO:0000256" key="9">
    <source>
        <dbReference type="ARBA" id="ARBA00023136"/>
    </source>
</evidence>
<keyword evidence="5" id="KW-0677">Repeat</keyword>
<evidence type="ECO:0000256" key="8">
    <source>
        <dbReference type="ARBA" id="ARBA00023128"/>
    </source>
</evidence>
<evidence type="ECO:0000256" key="6">
    <source>
        <dbReference type="ARBA" id="ARBA00022792"/>
    </source>
</evidence>
<dbReference type="InterPro" id="IPR023395">
    <property type="entry name" value="MCP_dom_sf"/>
</dbReference>
<gene>
    <name evidence="12" type="ORF">LTR24_003125</name>
</gene>
<dbReference type="InterPro" id="IPR018108">
    <property type="entry name" value="MCP_transmembrane"/>
</dbReference>
<dbReference type="PANTHER" id="PTHR45624:SF12">
    <property type="entry name" value="MITOCHONDRIAL ORNITHINE TRANSPORTER 1"/>
    <property type="match status" value="1"/>
</dbReference>
<comment type="subcellular location">
    <subcellularLocation>
        <location evidence="1">Mitochondrion membrane</location>
        <topology evidence="1">Multi-pass membrane protein</topology>
    </subcellularLocation>
</comment>
<feature type="repeat" description="Solcar" evidence="10">
    <location>
        <begin position="231"/>
        <end position="319"/>
    </location>
</feature>